<gene>
    <name evidence="1" type="ORF">HX876_04910</name>
</gene>
<dbReference type="RefSeq" id="WP_177057455.1">
    <property type="nucleotide sequence ID" value="NZ_JACAPS010000013.1"/>
</dbReference>
<proteinExistence type="predicted"/>
<reference evidence="1 2" key="1">
    <citation type="submission" date="2020-04" db="EMBL/GenBank/DDBJ databases">
        <title>Molecular characterization of pseudomonads from Agaricus bisporus reveal novel blotch 2 pathogens in Western Europe.</title>
        <authorList>
            <person name="Taparia T."/>
            <person name="Krijger M."/>
            <person name="Haynes E."/>
            <person name="Elpinstone J.G."/>
            <person name="Noble R."/>
            <person name="Van Der Wolf J."/>
        </authorList>
    </citation>
    <scope>NUCLEOTIDE SEQUENCE [LARGE SCALE GENOMIC DNA]</scope>
    <source>
        <strain evidence="1 2">IPO3737</strain>
    </source>
</reference>
<name>A0A7Y8CIP6_9PSED</name>
<evidence type="ECO:0000313" key="2">
    <source>
        <dbReference type="Proteomes" id="UP000520592"/>
    </source>
</evidence>
<dbReference type="AlphaFoldDB" id="A0A7Y8CIP6"/>
<comment type="caution">
    <text evidence="1">The sequence shown here is derived from an EMBL/GenBank/DDBJ whole genome shotgun (WGS) entry which is preliminary data.</text>
</comment>
<dbReference type="EMBL" id="JACAQD010000006">
    <property type="protein sequence ID" value="NWC31715.1"/>
    <property type="molecule type" value="Genomic_DNA"/>
</dbReference>
<evidence type="ECO:0000313" key="1">
    <source>
        <dbReference type="EMBL" id="NWC31715.1"/>
    </source>
</evidence>
<organism evidence="1 2">
    <name type="scientific">Pseudomonas gingeri</name>
    <dbReference type="NCBI Taxonomy" id="117681"/>
    <lineage>
        <taxon>Bacteria</taxon>
        <taxon>Pseudomonadati</taxon>
        <taxon>Pseudomonadota</taxon>
        <taxon>Gammaproteobacteria</taxon>
        <taxon>Pseudomonadales</taxon>
        <taxon>Pseudomonadaceae</taxon>
        <taxon>Pseudomonas</taxon>
    </lineage>
</organism>
<dbReference type="Proteomes" id="UP000520592">
    <property type="component" value="Unassembled WGS sequence"/>
</dbReference>
<accession>A0A7Y8CIP6</accession>
<sequence length="71" mass="8196">MKYDDIAQSEDIHEASRLYAVAMYGQEVINLFPPIPSMIRECVLAGIQEEQVLLEVFKDYRLPPPNKDTKQ</sequence>
<protein>
    <submittedName>
        <fullName evidence="1">Uncharacterized protein</fullName>
    </submittedName>
</protein>